<dbReference type="Gene3D" id="3.40.1620.10">
    <property type="entry name" value="YefM-like domain"/>
    <property type="match status" value="1"/>
</dbReference>
<dbReference type="InterPro" id="IPR036165">
    <property type="entry name" value="YefM-like_sf"/>
</dbReference>
<dbReference type="InterPro" id="IPR051405">
    <property type="entry name" value="phD/YefM_antitoxin"/>
</dbReference>
<comment type="caution">
    <text evidence="3">The sequence shown here is derived from an EMBL/GenBank/DDBJ whole genome shotgun (WGS) entry which is preliminary data.</text>
</comment>
<dbReference type="SUPFAM" id="SSF143120">
    <property type="entry name" value="YefM-like"/>
    <property type="match status" value="1"/>
</dbReference>
<dbReference type="Pfam" id="PF02604">
    <property type="entry name" value="PhdYeFM_antitox"/>
    <property type="match status" value="1"/>
</dbReference>
<accession>A0A255DIP1</accession>
<dbReference type="NCBIfam" id="TIGR01552">
    <property type="entry name" value="phd_fam"/>
    <property type="match status" value="1"/>
</dbReference>
<comment type="similarity">
    <text evidence="1 2">Belongs to the phD/YefM antitoxin family.</text>
</comment>
<dbReference type="AlphaFoldDB" id="A0A255DIP1"/>
<evidence type="ECO:0000256" key="1">
    <source>
        <dbReference type="ARBA" id="ARBA00009981"/>
    </source>
</evidence>
<evidence type="ECO:0000313" key="3">
    <source>
        <dbReference type="EMBL" id="OYN75503.1"/>
    </source>
</evidence>
<dbReference type="Proteomes" id="UP000216063">
    <property type="component" value="Unassembled WGS sequence"/>
</dbReference>
<evidence type="ECO:0000256" key="2">
    <source>
        <dbReference type="RuleBase" id="RU362080"/>
    </source>
</evidence>
<proteinExistence type="inferred from homology"/>
<gene>
    <name evidence="3" type="ORF">CG716_25140</name>
</gene>
<dbReference type="PANTHER" id="PTHR33713">
    <property type="entry name" value="ANTITOXIN YAFN-RELATED"/>
    <property type="match status" value="1"/>
</dbReference>
<comment type="function">
    <text evidence="2">Antitoxin component of a type II toxin-antitoxin (TA) system.</text>
</comment>
<sequence length="100" mass="10509">MVILMTMAEISSLAETKAHLSELVARVGEQHERVTVTVHGRPAAVLIAVDDLESLEETIAVLSDSAALRALSEADAELARGESVSEGDLAAAMQARRAGK</sequence>
<protein>
    <recommendedName>
        <fullName evidence="2">Antitoxin</fullName>
    </recommendedName>
</protein>
<dbReference type="Gene3D" id="1.10.1220.170">
    <property type="match status" value="1"/>
</dbReference>
<dbReference type="InterPro" id="IPR006442">
    <property type="entry name" value="Antitoxin_Phd/YefM"/>
</dbReference>
<keyword evidence="4" id="KW-1185">Reference proteome</keyword>
<dbReference type="OrthoDB" id="488160at2"/>
<dbReference type="EMBL" id="NOZR01000028">
    <property type="protein sequence ID" value="OYN75503.1"/>
    <property type="molecule type" value="Genomic_DNA"/>
</dbReference>
<evidence type="ECO:0000313" key="4">
    <source>
        <dbReference type="Proteomes" id="UP000216063"/>
    </source>
</evidence>
<organism evidence="3 4">
    <name type="scientific">Mycolicibacterium sphagni</name>
    <dbReference type="NCBI Taxonomy" id="1786"/>
    <lineage>
        <taxon>Bacteria</taxon>
        <taxon>Bacillati</taxon>
        <taxon>Actinomycetota</taxon>
        <taxon>Actinomycetes</taxon>
        <taxon>Mycobacteriales</taxon>
        <taxon>Mycobacteriaceae</taxon>
        <taxon>Mycolicibacterium</taxon>
    </lineage>
</organism>
<reference evidence="3 4" key="1">
    <citation type="submission" date="2017-07" db="EMBL/GenBank/DDBJ databases">
        <title>The new phylogeny of genus Mycobacterium.</title>
        <authorList>
            <person name="Tortoli E."/>
            <person name="Trovato A."/>
            <person name="Cirillo D.M."/>
        </authorList>
    </citation>
    <scope>NUCLEOTIDE SEQUENCE [LARGE SCALE GENOMIC DNA]</scope>
    <source>
        <strain evidence="3 4">ATCC 33027</strain>
    </source>
</reference>
<name>A0A255DIP1_9MYCO</name>
<dbReference type="PANTHER" id="PTHR33713:SF10">
    <property type="entry name" value="ANTITOXIN YAFN"/>
    <property type="match status" value="1"/>
</dbReference>